<dbReference type="RefSeq" id="WP_095498811.1">
    <property type="nucleotide sequence ID" value="NZ_BSPO01000002.1"/>
</dbReference>
<accession>A0AA37WXN6</accession>
<evidence type="ECO:0000313" key="1">
    <source>
        <dbReference type="EMBL" id="GLS82775.1"/>
    </source>
</evidence>
<dbReference type="AlphaFoldDB" id="A0AA37WXN6"/>
<proteinExistence type="predicted"/>
<keyword evidence="2" id="KW-1185">Reference proteome</keyword>
<sequence>MMNPEDFIQAKAPQLAFYGQAALEKLLPESELQQYLWDTLSEWAQHQYTGQTNSQFERVFWHLLFELHQLEHELEHLCQDTKHHLLDCCSYLCGAQQLPSGCIGVRPEVVNC</sequence>
<name>A0AA37WXN6_9GAMM</name>
<reference evidence="1 2" key="1">
    <citation type="journal article" date="2014" name="Int. J. Syst. Evol. Microbiol.">
        <title>Complete genome sequence of Corynebacterium casei LMG S-19264T (=DSM 44701T), isolated from a smear-ripened cheese.</title>
        <authorList>
            <consortium name="US DOE Joint Genome Institute (JGI-PGF)"/>
            <person name="Walter F."/>
            <person name="Albersmeier A."/>
            <person name="Kalinowski J."/>
            <person name="Ruckert C."/>
        </authorList>
    </citation>
    <scope>NUCLEOTIDE SEQUENCE [LARGE SCALE GENOMIC DNA]</scope>
    <source>
        <strain evidence="1 2">NBRC 112785</strain>
    </source>
</reference>
<gene>
    <name evidence="1" type="ORF">GCM10007894_07520</name>
</gene>
<organism evidence="1 2">
    <name type="scientific">Paraferrimonas haliotis</name>
    <dbReference type="NCBI Taxonomy" id="2013866"/>
    <lineage>
        <taxon>Bacteria</taxon>
        <taxon>Pseudomonadati</taxon>
        <taxon>Pseudomonadota</taxon>
        <taxon>Gammaproteobacteria</taxon>
        <taxon>Alteromonadales</taxon>
        <taxon>Ferrimonadaceae</taxon>
        <taxon>Paraferrimonas</taxon>
    </lineage>
</organism>
<dbReference type="EMBL" id="BSPO01000002">
    <property type="protein sequence ID" value="GLS82775.1"/>
    <property type="molecule type" value="Genomic_DNA"/>
</dbReference>
<dbReference type="Proteomes" id="UP001157439">
    <property type="component" value="Unassembled WGS sequence"/>
</dbReference>
<comment type="caution">
    <text evidence="1">The sequence shown here is derived from an EMBL/GenBank/DDBJ whole genome shotgun (WGS) entry which is preliminary data.</text>
</comment>
<evidence type="ECO:0000313" key="2">
    <source>
        <dbReference type="Proteomes" id="UP001157439"/>
    </source>
</evidence>
<protein>
    <submittedName>
        <fullName evidence="1">Uncharacterized protein</fullName>
    </submittedName>
</protein>